<dbReference type="Proteomes" id="UP000231252">
    <property type="component" value="Unassembled WGS sequence"/>
</dbReference>
<dbReference type="Gene3D" id="1.10.150.20">
    <property type="entry name" value="5' to 3' exonuclease, C-terminal subdomain"/>
    <property type="match status" value="1"/>
</dbReference>
<dbReference type="EMBL" id="PEYU01000096">
    <property type="protein sequence ID" value="PIS22029.1"/>
    <property type="molecule type" value="Genomic_DNA"/>
</dbReference>
<evidence type="ECO:0000259" key="2">
    <source>
        <dbReference type="PROSITE" id="PS50173"/>
    </source>
</evidence>
<evidence type="ECO:0000313" key="4">
    <source>
        <dbReference type="Proteomes" id="UP000231252"/>
    </source>
</evidence>
<feature type="domain" description="UmuC" evidence="2">
    <location>
        <begin position="1"/>
        <end position="69"/>
    </location>
</feature>
<organism evidence="3 4">
    <name type="scientific">candidate division WWE3 bacterium CG08_land_8_20_14_0_20_41_10</name>
    <dbReference type="NCBI Taxonomy" id="1975085"/>
    <lineage>
        <taxon>Bacteria</taxon>
        <taxon>Katanobacteria</taxon>
    </lineage>
</organism>
<comment type="similarity">
    <text evidence="1">Belongs to the DNA polymerase type-Y family.</text>
</comment>
<dbReference type="PANTHER" id="PTHR11076:SF33">
    <property type="entry name" value="DNA POLYMERASE KAPPA"/>
    <property type="match status" value="1"/>
</dbReference>
<dbReference type="GO" id="GO:0003684">
    <property type="term" value="F:damaged DNA binding"/>
    <property type="evidence" value="ECO:0007669"/>
    <property type="project" value="InterPro"/>
</dbReference>
<name>A0A2H0XCZ3_UNCKA</name>
<dbReference type="PANTHER" id="PTHR11076">
    <property type="entry name" value="DNA REPAIR POLYMERASE UMUC / TRANSFERASE FAMILY MEMBER"/>
    <property type="match status" value="1"/>
</dbReference>
<dbReference type="GO" id="GO:0005829">
    <property type="term" value="C:cytosol"/>
    <property type="evidence" value="ECO:0007669"/>
    <property type="project" value="TreeGrafter"/>
</dbReference>
<sequence>MHEVAQKIKSDIKKEAGDFITVSIGIAPNRFLAKLASGLHKPDGLDEINKDNILEIYGRLALQDLSGIAQNNAVRLASAGIYTVCDFYCADVATLKRAFHSIGGYYWYLRLRGWEIDGVEFSRKSFGNSYALPRPLAKSDELSPILAKLTEKMCFRLRTAGFKARGVGLFINYQNGNFWHKTRLMADFMYESGDFFKCAYKLLCDSPYKESVRVLAVSCFDLAKLSVIQPDMFGMQAKKYNLANSVDAINAKWGSFVLGPASLLLSKENVKDRIAFGGVRDLI</sequence>
<dbReference type="GO" id="GO:0042276">
    <property type="term" value="P:error-prone translesion synthesis"/>
    <property type="evidence" value="ECO:0007669"/>
    <property type="project" value="TreeGrafter"/>
</dbReference>
<dbReference type="Pfam" id="PF11799">
    <property type="entry name" value="IMS_C"/>
    <property type="match status" value="1"/>
</dbReference>
<dbReference type="GO" id="GO:0009432">
    <property type="term" value="P:SOS response"/>
    <property type="evidence" value="ECO:0007669"/>
    <property type="project" value="TreeGrafter"/>
</dbReference>
<dbReference type="GO" id="GO:0006281">
    <property type="term" value="P:DNA repair"/>
    <property type="evidence" value="ECO:0007669"/>
    <property type="project" value="InterPro"/>
</dbReference>
<dbReference type="PROSITE" id="PS50173">
    <property type="entry name" value="UMUC"/>
    <property type="match status" value="1"/>
</dbReference>
<dbReference type="SUPFAM" id="SSF100879">
    <property type="entry name" value="Lesion bypass DNA polymerase (Y-family), little finger domain"/>
    <property type="match status" value="1"/>
</dbReference>
<dbReference type="InterPro" id="IPR043128">
    <property type="entry name" value="Rev_trsase/Diguanyl_cyclase"/>
</dbReference>
<dbReference type="InterPro" id="IPR050116">
    <property type="entry name" value="DNA_polymerase-Y"/>
</dbReference>
<dbReference type="InterPro" id="IPR043502">
    <property type="entry name" value="DNA/RNA_pol_sf"/>
</dbReference>
<dbReference type="Gene3D" id="3.30.70.270">
    <property type="match status" value="1"/>
</dbReference>
<dbReference type="AlphaFoldDB" id="A0A2H0XCZ3"/>
<dbReference type="InterPro" id="IPR001126">
    <property type="entry name" value="UmuC"/>
</dbReference>
<dbReference type="SUPFAM" id="SSF56672">
    <property type="entry name" value="DNA/RNA polymerases"/>
    <property type="match status" value="1"/>
</dbReference>
<evidence type="ECO:0000313" key="3">
    <source>
        <dbReference type="EMBL" id="PIS22029.1"/>
    </source>
</evidence>
<comment type="caution">
    <text evidence="3">The sequence shown here is derived from an EMBL/GenBank/DDBJ whole genome shotgun (WGS) entry which is preliminary data.</text>
</comment>
<dbReference type="Pfam" id="PF00817">
    <property type="entry name" value="IMS"/>
    <property type="match status" value="1"/>
</dbReference>
<evidence type="ECO:0000256" key="1">
    <source>
        <dbReference type="ARBA" id="ARBA00010945"/>
    </source>
</evidence>
<protein>
    <recommendedName>
        <fullName evidence="2">UmuC domain-containing protein</fullName>
    </recommendedName>
</protein>
<dbReference type="InterPro" id="IPR017961">
    <property type="entry name" value="DNA_pol_Y-fam_little_finger"/>
</dbReference>
<dbReference type="GO" id="GO:0003887">
    <property type="term" value="F:DNA-directed DNA polymerase activity"/>
    <property type="evidence" value="ECO:0007669"/>
    <property type="project" value="TreeGrafter"/>
</dbReference>
<dbReference type="Gene3D" id="3.30.1490.100">
    <property type="entry name" value="DNA polymerase, Y-family, little finger domain"/>
    <property type="match status" value="1"/>
</dbReference>
<accession>A0A2H0XCZ3</accession>
<reference evidence="4" key="1">
    <citation type="submission" date="2017-09" db="EMBL/GenBank/DDBJ databases">
        <title>Depth-based differentiation of microbial function through sediment-hosted aquifers and enrichment of novel symbionts in the deep terrestrial subsurface.</title>
        <authorList>
            <person name="Probst A.J."/>
            <person name="Ladd B."/>
            <person name="Jarett J.K."/>
            <person name="Geller-Mcgrath D.E."/>
            <person name="Sieber C.M.K."/>
            <person name="Emerson J.B."/>
            <person name="Anantharaman K."/>
            <person name="Thomas B.C."/>
            <person name="Malmstrom R."/>
            <person name="Stieglmeier M."/>
            <person name="Klingl A."/>
            <person name="Woyke T."/>
            <person name="Ryan C.M."/>
            <person name="Banfield J.F."/>
        </authorList>
    </citation>
    <scope>NUCLEOTIDE SEQUENCE [LARGE SCALE GENOMIC DNA]</scope>
</reference>
<dbReference type="InterPro" id="IPR036775">
    <property type="entry name" value="DNA_pol_Y-fam_lit_finger_sf"/>
</dbReference>
<proteinExistence type="inferred from homology"/>
<gene>
    <name evidence="3" type="ORF">COT50_04205</name>
</gene>